<dbReference type="PROSITE" id="PS50053">
    <property type="entry name" value="UBIQUITIN_2"/>
    <property type="match status" value="1"/>
</dbReference>
<dbReference type="InterPro" id="IPR029071">
    <property type="entry name" value="Ubiquitin-like_domsf"/>
</dbReference>
<evidence type="ECO:0000256" key="2">
    <source>
        <dbReference type="SAM" id="MobiDB-lite"/>
    </source>
</evidence>
<dbReference type="GO" id="GO:0005829">
    <property type="term" value="C:cytosol"/>
    <property type="evidence" value="ECO:0007669"/>
    <property type="project" value="TreeGrafter"/>
</dbReference>
<dbReference type="SUPFAM" id="SSF54236">
    <property type="entry name" value="Ubiquitin-like"/>
    <property type="match status" value="1"/>
</dbReference>
<name>A0A168KKF6_MUCCL</name>
<feature type="region of interest" description="Disordered" evidence="2">
    <location>
        <begin position="79"/>
        <end position="148"/>
    </location>
</feature>
<dbReference type="STRING" id="747725.A0A168KKF6"/>
<reference evidence="5 6" key="1">
    <citation type="submission" date="2015-06" db="EMBL/GenBank/DDBJ databases">
        <title>Expansion of signal transduction pathways in fungi by whole-genome duplication.</title>
        <authorList>
            <consortium name="DOE Joint Genome Institute"/>
            <person name="Corrochano L.M."/>
            <person name="Kuo A."/>
            <person name="Marcet-Houben M."/>
            <person name="Polaino S."/>
            <person name="Salamov A."/>
            <person name="Villalobos J.M."/>
            <person name="Alvarez M.I."/>
            <person name="Avalos J."/>
            <person name="Benito E.P."/>
            <person name="Benoit I."/>
            <person name="Burger G."/>
            <person name="Camino L.P."/>
            <person name="Canovas D."/>
            <person name="Cerda-Olmedo E."/>
            <person name="Cheng J.-F."/>
            <person name="Dominguez A."/>
            <person name="Elias M."/>
            <person name="Eslava A.P."/>
            <person name="Glaser F."/>
            <person name="Grimwood J."/>
            <person name="Gutierrez G."/>
            <person name="Heitman J."/>
            <person name="Henrissat B."/>
            <person name="Iturriaga E.A."/>
            <person name="Lang B.F."/>
            <person name="Lavin J.L."/>
            <person name="Lee S."/>
            <person name="Li W."/>
            <person name="Lindquist E."/>
            <person name="Lopez-Garcia S."/>
            <person name="Luque E.M."/>
            <person name="Marcos A.T."/>
            <person name="Martin J."/>
            <person name="Mccluskey K."/>
            <person name="Medina H.R."/>
            <person name="Miralles-Duran A."/>
            <person name="Miyazaki A."/>
            <person name="Munoz-Torres E."/>
            <person name="Oguiza J.A."/>
            <person name="Ohm R."/>
            <person name="Olmedo M."/>
            <person name="Orejas M."/>
            <person name="Ortiz-Castellanos L."/>
            <person name="Pisabarro A.G."/>
            <person name="Rodriguez-Romero J."/>
            <person name="Ruiz-Herrera J."/>
            <person name="Ruiz-Vazquez R."/>
            <person name="Sanz C."/>
            <person name="Schackwitz W."/>
            <person name="Schmutz J."/>
            <person name="Shahriari M."/>
            <person name="Shelest E."/>
            <person name="Silva-Franco F."/>
            <person name="Soanes D."/>
            <person name="Syed K."/>
            <person name="Tagua V.G."/>
            <person name="Talbot N.J."/>
            <person name="Thon M."/>
            <person name="De Vries R.P."/>
            <person name="Wiebenga A."/>
            <person name="Yadav J.S."/>
            <person name="Braun E.L."/>
            <person name="Baker S."/>
            <person name="Garre V."/>
            <person name="Horwitz B."/>
            <person name="Torres-Martinez S."/>
            <person name="Idnurm A."/>
            <person name="Herrera-Estrella A."/>
            <person name="Gabaldon T."/>
            <person name="Grigoriev I.V."/>
        </authorList>
    </citation>
    <scope>NUCLEOTIDE SEQUENCE [LARGE SCALE GENOMIC DNA]</scope>
    <source>
        <strain evidence="5 6">CBS 277.49</strain>
    </source>
</reference>
<dbReference type="Pfam" id="PF00240">
    <property type="entry name" value="ubiquitin"/>
    <property type="match status" value="1"/>
</dbReference>
<gene>
    <name evidence="5" type="ORF">MUCCIDRAFT_164423</name>
</gene>
<protein>
    <recommendedName>
        <fullName evidence="1">Ubiquilin</fullName>
    </recommendedName>
</protein>
<sequence length="501" mass="53677">MSDITINVRPSTGQIFQISFDPEETTVEGLKVLIGEEMGNLDPSSLKLVFSGRILKNEDTATECKITAGSTVHVVRSGSNKAPAASSASTSATNTNTTAPTPATPNTTSSARQTSDPIPPIPPTPSPSTLTGLGGNPSAASPFGDMQMPNMDPEVMRQMMDSPFMQNIMGNTDFVRSIIMSNPQMKALVEQNPELGHVINDPAFLRQSMEMMRNPELMREMQRNNDRALSNIEAIPGGFNHLRRMYNTFQSPMESALSRGGSSASDEANNQRLARELNVESVPENSLNTQALPNPWAAPANNNNTNRNATTTANNNNTSSPAAAANPFAALGGAGANGAANPLAALLGGSGGSMFPFGNNEAQPQQPSTQQQQTPFWADPNFIQASLRMQQAMMAGQQNNTSTTTPNTTNANNQQQNMLQQMMMGFPAGGFGGYNGLSDFQSPQQQQQQQQQQPSEPPEVRFRDQLAQLEEMGFSEKSSNVRALLATGGNVQAAIEYLLSM</sequence>
<dbReference type="SMART" id="SM00213">
    <property type="entry name" value="UBQ"/>
    <property type="match status" value="1"/>
</dbReference>
<keyword evidence="6" id="KW-1185">Reference proteome</keyword>
<feature type="compositionally biased region" description="Pro residues" evidence="2">
    <location>
        <begin position="117"/>
        <end position="126"/>
    </location>
</feature>
<feature type="compositionally biased region" description="Low complexity" evidence="2">
    <location>
        <begin position="291"/>
        <end position="321"/>
    </location>
</feature>
<accession>A0A168KKF6</accession>
<dbReference type="Gene3D" id="1.10.260.100">
    <property type="match status" value="1"/>
</dbReference>
<dbReference type="Proteomes" id="UP000077051">
    <property type="component" value="Unassembled WGS sequence"/>
</dbReference>
<dbReference type="SMART" id="SM00165">
    <property type="entry name" value="UBA"/>
    <property type="match status" value="1"/>
</dbReference>
<dbReference type="Gene3D" id="1.10.8.10">
    <property type="entry name" value="DNA helicase RuvA subunit, C-terminal domain"/>
    <property type="match status" value="1"/>
</dbReference>
<dbReference type="GO" id="GO:0006511">
    <property type="term" value="P:ubiquitin-dependent protein catabolic process"/>
    <property type="evidence" value="ECO:0007669"/>
    <property type="project" value="TreeGrafter"/>
</dbReference>
<dbReference type="FunFam" id="1.10.8.10:FF:000079">
    <property type="entry name" value="Ubiquitin family protein"/>
    <property type="match status" value="1"/>
</dbReference>
<dbReference type="InterPro" id="IPR015496">
    <property type="entry name" value="Ubiquilin"/>
</dbReference>
<dbReference type="PANTHER" id="PTHR10677">
    <property type="entry name" value="UBIQUILIN"/>
    <property type="match status" value="1"/>
</dbReference>
<feature type="compositionally biased region" description="Low complexity" evidence="2">
    <location>
        <begin position="441"/>
        <end position="454"/>
    </location>
</feature>
<evidence type="ECO:0000259" key="3">
    <source>
        <dbReference type="PROSITE" id="PS50030"/>
    </source>
</evidence>
<evidence type="ECO:0000256" key="1">
    <source>
        <dbReference type="ARBA" id="ARBA00071717"/>
    </source>
</evidence>
<evidence type="ECO:0000259" key="4">
    <source>
        <dbReference type="PROSITE" id="PS50053"/>
    </source>
</evidence>
<dbReference type="CDD" id="cd14399">
    <property type="entry name" value="UBA_PLICs"/>
    <property type="match status" value="1"/>
</dbReference>
<feature type="domain" description="UBA" evidence="3">
    <location>
        <begin position="455"/>
        <end position="501"/>
    </location>
</feature>
<comment type="caution">
    <text evidence="5">The sequence shown here is derived from an EMBL/GenBank/DDBJ whole genome shotgun (WGS) entry which is preliminary data.</text>
</comment>
<dbReference type="InterPro" id="IPR000626">
    <property type="entry name" value="Ubiquitin-like_dom"/>
</dbReference>
<dbReference type="FunFam" id="1.10.260.100:FF:000001">
    <property type="entry name" value="Ubiquilin 1"/>
    <property type="match status" value="1"/>
</dbReference>
<dbReference type="InterPro" id="IPR006636">
    <property type="entry name" value="STI1_HS-bd"/>
</dbReference>
<feature type="compositionally biased region" description="Low complexity" evidence="2">
    <location>
        <begin position="82"/>
        <end position="111"/>
    </location>
</feature>
<dbReference type="Gene3D" id="3.10.20.90">
    <property type="entry name" value="Phosphatidylinositol 3-kinase Catalytic Subunit, Chain A, domain 1"/>
    <property type="match status" value="1"/>
</dbReference>
<dbReference type="OrthoDB" id="267397at2759"/>
<dbReference type="Pfam" id="PF00627">
    <property type="entry name" value="UBA"/>
    <property type="match status" value="1"/>
</dbReference>
<dbReference type="EMBL" id="AMYB01000005">
    <property type="protein sequence ID" value="OAD02494.1"/>
    <property type="molecule type" value="Genomic_DNA"/>
</dbReference>
<evidence type="ECO:0000313" key="6">
    <source>
        <dbReference type="Proteomes" id="UP000077051"/>
    </source>
</evidence>
<dbReference type="SMART" id="SM00727">
    <property type="entry name" value="STI1"/>
    <property type="match status" value="1"/>
</dbReference>
<dbReference type="GO" id="GO:0031593">
    <property type="term" value="F:polyubiquitin modification-dependent protein binding"/>
    <property type="evidence" value="ECO:0007669"/>
    <property type="project" value="TreeGrafter"/>
</dbReference>
<dbReference type="InterPro" id="IPR009060">
    <property type="entry name" value="UBA-like_sf"/>
</dbReference>
<feature type="domain" description="Ubiquitin-like" evidence="4">
    <location>
        <begin position="4"/>
        <end position="75"/>
    </location>
</feature>
<dbReference type="VEuPathDB" id="FungiDB:MUCCIDRAFT_164423"/>
<dbReference type="AlphaFoldDB" id="A0A168KKF6"/>
<dbReference type="InterPro" id="IPR015940">
    <property type="entry name" value="UBA"/>
</dbReference>
<feature type="region of interest" description="Disordered" evidence="2">
    <location>
        <begin position="433"/>
        <end position="460"/>
    </location>
</feature>
<proteinExistence type="predicted"/>
<organism evidence="5 6">
    <name type="scientific">Mucor lusitanicus CBS 277.49</name>
    <dbReference type="NCBI Taxonomy" id="747725"/>
    <lineage>
        <taxon>Eukaryota</taxon>
        <taxon>Fungi</taxon>
        <taxon>Fungi incertae sedis</taxon>
        <taxon>Mucoromycota</taxon>
        <taxon>Mucoromycotina</taxon>
        <taxon>Mucoromycetes</taxon>
        <taxon>Mucorales</taxon>
        <taxon>Mucorineae</taxon>
        <taxon>Mucoraceae</taxon>
        <taxon>Mucor</taxon>
    </lineage>
</organism>
<dbReference type="Pfam" id="PF23195">
    <property type="entry name" value="UBQLN1"/>
    <property type="match status" value="1"/>
</dbReference>
<dbReference type="SUPFAM" id="SSF46934">
    <property type="entry name" value="UBA-like"/>
    <property type="match status" value="1"/>
</dbReference>
<evidence type="ECO:0000313" key="5">
    <source>
        <dbReference type="EMBL" id="OAD02494.1"/>
    </source>
</evidence>
<dbReference type="PANTHER" id="PTHR10677:SF3">
    <property type="entry name" value="FI07626P-RELATED"/>
    <property type="match status" value="1"/>
</dbReference>
<feature type="region of interest" description="Disordered" evidence="2">
    <location>
        <begin position="286"/>
        <end position="321"/>
    </location>
</feature>
<dbReference type="PROSITE" id="PS50030">
    <property type="entry name" value="UBA"/>
    <property type="match status" value="1"/>
</dbReference>